<feature type="transmembrane region" description="Helical" evidence="2">
    <location>
        <begin position="531"/>
        <end position="552"/>
    </location>
</feature>
<evidence type="ECO:0008006" key="5">
    <source>
        <dbReference type="Google" id="ProtNLM"/>
    </source>
</evidence>
<organism evidence="3 4">
    <name type="scientific">Tieghemiomyces parasiticus</name>
    <dbReference type="NCBI Taxonomy" id="78921"/>
    <lineage>
        <taxon>Eukaryota</taxon>
        <taxon>Fungi</taxon>
        <taxon>Fungi incertae sedis</taxon>
        <taxon>Zoopagomycota</taxon>
        <taxon>Kickxellomycotina</taxon>
        <taxon>Dimargaritomycetes</taxon>
        <taxon>Dimargaritales</taxon>
        <taxon>Dimargaritaceae</taxon>
        <taxon>Tieghemiomyces</taxon>
    </lineage>
</organism>
<dbReference type="InterPro" id="IPR037185">
    <property type="entry name" value="EmrE-like"/>
</dbReference>
<feature type="transmembrane region" description="Helical" evidence="2">
    <location>
        <begin position="211"/>
        <end position="230"/>
    </location>
</feature>
<dbReference type="AlphaFoldDB" id="A0A9W8ADY0"/>
<feature type="transmembrane region" description="Helical" evidence="2">
    <location>
        <begin position="463"/>
        <end position="488"/>
    </location>
</feature>
<feature type="transmembrane region" description="Helical" evidence="2">
    <location>
        <begin position="431"/>
        <end position="451"/>
    </location>
</feature>
<keyword evidence="2" id="KW-1133">Transmembrane helix</keyword>
<name>A0A9W8ADY0_9FUNG</name>
<dbReference type="InterPro" id="IPR026505">
    <property type="entry name" value="Solute_c_fam_35_mem_F3/F4"/>
</dbReference>
<feature type="transmembrane region" description="Helical" evidence="2">
    <location>
        <begin position="393"/>
        <end position="411"/>
    </location>
</feature>
<feature type="transmembrane region" description="Helical" evidence="2">
    <location>
        <begin position="334"/>
        <end position="355"/>
    </location>
</feature>
<feature type="transmembrane region" description="Helical" evidence="2">
    <location>
        <begin position="168"/>
        <end position="191"/>
    </location>
</feature>
<evidence type="ECO:0000313" key="4">
    <source>
        <dbReference type="Proteomes" id="UP001150569"/>
    </source>
</evidence>
<proteinExistence type="predicted"/>
<evidence type="ECO:0000313" key="3">
    <source>
        <dbReference type="EMBL" id="KAJ1923460.1"/>
    </source>
</evidence>
<dbReference type="SUPFAM" id="SSF103481">
    <property type="entry name" value="Multidrug resistance efflux transporter EmrE"/>
    <property type="match status" value="1"/>
</dbReference>
<evidence type="ECO:0000256" key="1">
    <source>
        <dbReference type="SAM" id="MobiDB-lite"/>
    </source>
</evidence>
<reference evidence="3" key="1">
    <citation type="submission" date="2022-07" db="EMBL/GenBank/DDBJ databases">
        <title>Phylogenomic reconstructions and comparative analyses of Kickxellomycotina fungi.</title>
        <authorList>
            <person name="Reynolds N.K."/>
            <person name="Stajich J.E."/>
            <person name="Barry K."/>
            <person name="Grigoriev I.V."/>
            <person name="Crous P."/>
            <person name="Smith M.E."/>
        </authorList>
    </citation>
    <scope>NUCLEOTIDE SEQUENCE</scope>
    <source>
        <strain evidence="3">RSA 861</strain>
    </source>
</reference>
<gene>
    <name evidence="3" type="ORF">IWQ60_005873</name>
</gene>
<feature type="region of interest" description="Disordered" evidence="1">
    <location>
        <begin position="1"/>
        <end position="99"/>
    </location>
</feature>
<feature type="transmembrane region" description="Helical" evidence="2">
    <location>
        <begin position="558"/>
        <end position="577"/>
    </location>
</feature>
<dbReference type="PANTHER" id="PTHR19346:SF4">
    <property type="entry name" value="SUGAR PHOSPHATE TRANSPORTER DOMAIN-CONTAINING PROTEIN"/>
    <property type="match status" value="1"/>
</dbReference>
<feature type="transmembrane region" description="Helical" evidence="2">
    <location>
        <begin position="361"/>
        <end position="384"/>
    </location>
</feature>
<sequence length="597" mass="64053">MSPLLPGRKSGARRSSSLSLPTSPLTLGPAVTASNGSPNDRDDSTTTSITWDEGSLPPNALVDYGSRDEQPGSLASTAPYSGGHTGKVGGDTNSPLSAQAGFPQRFATASRVLSDIAYDSDDRAEDSDDQDSHLSVDGLDDYAPLALPTPSTSLDLKRRNSARGTSDATGGPSGSLLLGSVCLGICILSFVSQTVISRNIQSYYAYEKPYFILYVAHSCLFLMLPLHFAFERLRPPGRSLARQWDEVMIGGAKLMAHSGHSLGEEFAPHDLINMVQTPAAPRTPYHGGSSSGDYGFLEDAGGAGGGMRRRRSSHTHGRKNRIPRRYHLTVVKFMLIRSIYFSILLNFAAYLWYVAVGLVSSSAIVTATYNTSAVYCYAFSVLLLKERLMTGKIVAIIISVLGVLLMTLVSTGGDSESPSSPLVATSSQTEVFGNFVSVLCAVLIGLYQVVYKKYGTVRDYHSLLFLDAMMAGLGLSTLLVCWVPLPILNFIGYEVFELPAWAVLRLLLLNAFFGILYNAAILVVLTLTGPLFASVGVMTTIPVMAVIDVMFYNQHLGWNVFVGATGIFVGFGILTYVQVKETMQSGPGASRGGLSIH</sequence>
<keyword evidence="2" id="KW-0812">Transmembrane</keyword>
<dbReference type="PANTHER" id="PTHR19346">
    <property type="entry name" value="SUGAR PHOSPHATE TRANSPORTER DOMAIN-CONTAINING PROTEIN"/>
    <property type="match status" value="1"/>
</dbReference>
<feature type="region of interest" description="Disordered" evidence="1">
    <location>
        <begin position="121"/>
        <end position="171"/>
    </location>
</feature>
<dbReference type="Proteomes" id="UP001150569">
    <property type="component" value="Unassembled WGS sequence"/>
</dbReference>
<comment type="caution">
    <text evidence="3">The sequence shown here is derived from an EMBL/GenBank/DDBJ whole genome shotgun (WGS) entry which is preliminary data.</text>
</comment>
<evidence type="ECO:0000256" key="2">
    <source>
        <dbReference type="SAM" id="Phobius"/>
    </source>
</evidence>
<feature type="transmembrane region" description="Helical" evidence="2">
    <location>
        <begin position="500"/>
        <end position="524"/>
    </location>
</feature>
<keyword evidence="4" id="KW-1185">Reference proteome</keyword>
<dbReference type="EMBL" id="JANBPT010000333">
    <property type="protein sequence ID" value="KAJ1923460.1"/>
    <property type="molecule type" value="Genomic_DNA"/>
</dbReference>
<accession>A0A9W8ADY0</accession>
<feature type="compositionally biased region" description="Low complexity" evidence="1">
    <location>
        <begin position="15"/>
        <end position="27"/>
    </location>
</feature>
<dbReference type="OrthoDB" id="10062838at2759"/>
<keyword evidence="2" id="KW-0472">Membrane</keyword>
<protein>
    <recommendedName>
        <fullName evidence="5">EamA domain-containing protein</fullName>
    </recommendedName>
</protein>